<evidence type="ECO:0000259" key="1">
    <source>
        <dbReference type="Pfam" id="PF01814"/>
    </source>
</evidence>
<dbReference type="Gene3D" id="1.20.120.520">
    <property type="entry name" value="nmb1532 protein domain like"/>
    <property type="match status" value="1"/>
</dbReference>
<dbReference type="PANTHER" id="PTHR39966">
    <property type="entry name" value="BLL2471 PROTEIN-RELATED"/>
    <property type="match status" value="1"/>
</dbReference>
<keyword evidence="3" id="KW-1185">Reference proteome</keyword>
<dbReference type="Pfam" id="PF01814">
    <property type="entry name" value="Hemerythrin"/>
    <property type="match status" value="1"/>
</dbReference>
<proteinExistence type="predicted"/>
<comment type="caution">
    <text evidence="2">The sequence shown here is derived from an EMBL/GenBank/DDBJ whole genome shotgun (WGS) entry which is preliminary data.</text>
</comment>
<organism evidence="2 3">
    <name type="scientific">Inmirania thermothiophila</name>
    <dbReference type="NCBI Taxonomy" id="1750597"/>
    <lineage>
        <taxon>Bacteria</taxon>
        <taxon>Pseudomonadati</taxon>
        <taxon>Pseudomonadota</taxon>
        <taxon>Gammaproteobacteria</taxon>
        <taxon>Chromatiales</taxon>
        <taxon>Ectothiorhodospiraceae</taxon>
        <taxon>Inmirania</taxon>
    </lineage>
</organism>
<reference evidence="2 3" key="1">
    <citation type="submission" date="2018-11" db="EMBL/GenBank/DDBJ databases">
        <title>Genomic Encyclopedia of Type Strains, Phase IV (KMG-IV): sequencing the most valuable type-strain genomes for metagenomic binning, comparative biology and taxonomic classification.</title>
        <authorList>
            <person name="Goeker M."/>
        </authorList>
    </citation>
    <scope>NUCLEOTIDE SEQUENCE [LARGE SCALE GENOMIC DNA]</scope>
    <source>
        <strain evidence="2 3">DSM 100275</strain>
    </source>
</reference>
<feature type="domain" description="Hemerythrin-like" evidence="1">
    <location>
        <begin position="5"/>
        <end position="125"/>
    </location>
</feature>
<sequence>MSEISSFMTRDHRDCDELFAAAENAVHEGDWEAARERFAAFADALRRHLDMEEQVLFPEIEERTGMVGGPTQVMRIEHQQMRDVIAAMEQAVADEDADEYLGQAETLMILMQQHNMKEEQILYPMSDQALGGDAAEVLGRMRAL</sequence>
<dbReference type="RefSeq" id="WP_123401948.1">
    <property type="nucleotide sequence ID" value="NZ_RJVI01000003.1"/>
</dbReference>
<accession>A0A3N1XSA0</accession>
<protein>
    <submittedName>
        <fullName evidence="2">Hemerythrin-like domain-containing protein</fullName>
    </submittedName>
</protein>
<dbReference type="Proteomes" id="UP000276634">
    <property type="component" value="Unassembled WGS sequence"/>
</dbReference>
<dbReference type="PANTHER" id="PTHR39966:SF3">
    <property type="entry name" value="DUF438 DOMAIN-CONTAINING PROTEIN"/>
    <property type="match status" value="1"/>
</dbReference>
<dbReference type="InterPro" id="IPR012312">
    <property type="entry name" value="Hemerythrin-like"/>
</dbReference>
<evidence type="ECO:0000313" key="3">
    <source>
        <dbReference type="Proteomes" id="UP000276634"/>
    </source>
</evidence>
<dbReference type="GO" id="GO:0005886">
    <property type="term" value="C:plasma membrane"/>
    <property type="evidence" value="ECO:0007669"/>
    <property type="project" value="TreeGrafter"/>
</dbReference>
<gene>
    <name evidence="2" type="ORF">EDC57_2199</name>
</gene>
<dbReference type="OrthoDB" id="9792554at2"/>
<dbReference type="AlphaFoldDB" id="A0A3N1XSA0"/>
<evidence type="ECO:0000313" key="2">
    <source>
        <dbReference type="EMBL" id="ROR29529.1"/>
    </source>
</evidence>
<dbReference type="EMBL" id="RJVI01000003">
    <property type="protein sequence ID" value="ROR29529.1"/>
    <property type="molecule type" value="Genomic_DNA"/>
</dbReference>
<name>A0A3N1XSA0_9GAMM</name>